<feature type="transmembrane region" description="Helical" evidence="11">
    <location>
        <begin position="118"/>
        <end position="140"/>
    </location>
</feature>
<evidence type="ECO:0000313" key="14">
    <source>
        <dbReference type="EMBL" id="SQI40887.1"/>
    </source>
</evidence>
<sequence>MKKLFRFQCSDMTFTLCAALFVTLAYNTRFFIKTWQLLDADSLREFLFFTTMPIVLFCALNIVFSLILLPYIRKPLFIILLFIGAGVNYFMYAFNVVIDRNMIQNALETNVHESLDLMSVKMALWFIILGVIPSVMLLFIRVTPSRSPLRFLLSRTLNITTSAVVIMLIALFFFKDYAPFFRNNKGVEKMLTPSNAIVGLIGNVSNYIDAQKPFVQIGLDAQKSPLAQQKAKKTLLVLVVGETARAENFSLGGYEKETNPMLSKRKDVVFFQNVSSCGTATAVSVPCMFSDMTRKNYSASKAKHTEGVLDILARAKVNVLWRENDGGCKGVCDRVPTENMSSLKLPELCQNGECKDDILLYKLEDYINIQQDDGIIILHQMGSHGPSYHERYTAEYRKFTPTCDTNDIQNCDTASLVNTYDNTVVYTDANLDKVIALLDKKRDRFATAMLYLSDHGESLGENGLYLHGAPYALAPTQQTRVPMILWTSPEYRETQAMNEDCLKKEARNGTFSQDNLFHSLLGIFDVQTSEYSPELDMFKTCRTGNQQ</sequence>
<evidence type="ECO:0000256" key="8">
    <source>
        <dbReference type="ARBA" id="ARBA00061371"/>
    </source>
</evidence>
<evidence type="ECO:0000256" key="9">
    <source>
        <dbReference type="ARBA" id="ARBA00067355"/>
    </source>
</evidence>
<protein>
    <recommendedName>
        <fullName evidence="9">Phosphoethanolamine transferase EptA</fullName>
    </recommendedName>
    <alternativeName>
        <fullName evidence="10">Polymyxin resistance protein PmrC</fullName>
    </alternativeName>
</protein>
<comment type="similarity">
    <text evidence="8">Belongs to the phosphoethanolamine transferase family. EptA subfamily.</text>
</comment>
<dbReference type="FunFam" id="3.40.720.10:FF:000022">
    <property type="entry name" value="Phosphoethanolamine transferase eptA"/>
    <property type="match status" value="1"/>
</dbReference>
<dbReference type="Pfam" id="PF00884">
    <property type="entry name" value="Sulfatase"/>
    <property type="match status" value="1"/>
</dbReference>
<evidence type="ECO:0000256" key="7">
    <source>
        <dbReference type="ARBA" id="ARBA00023136"/>
    </source>
</evidence>
<dbReference type="Gene3D" id="3.40.720.10">
    <property type="entry name" value="Alkaline Phosphatase, subunit A"/>
    <property type="match status" value="1"/>
</dbReference>
<evidence type="ECO:0000256" key="1">
    <source>
        <dbReference type="ARBA" id="ARBA00004429"/>
    </source>
</evidence>
<dbReference type="CDD" id="cd16017">
    <property type="entry name" value="LptA"/>
    <property type="match status" value="1"/>
</dbReference>
<dbReference type="InterPro" id="IPR000917">
    <property type="entry name" value="Sulfatase_N"/>
</dbReference>
<feature type="transmembrane region" description="Helical" evidence="11">
    <location>
        <begin position="46"/>
        <end position="69"/>
    </location>
</feature>
<comment type="subcellular location">
    <subcellularLocation>
        <location evidence="1">Cell inner membrane</location>
        <topology evidence="1">Multi-pass membrane protein</topology>
    </subcellularLocation>
</comment>
<dbReference type="AlphaFoldDB" id="A0A2X4ULX5"/>
<keyword evidence="6 11" id="KW-1133">Transmembrane helix</keyword>
<keyword evidence="7 11" id="KW-0472">Membrane</keyword>
<keyword evidence="4 14" id="KW-0808">Transferase</keyword>
<dbReference type="Proteomes" id="UP000249005">
    <property type="component" value="Chromosome 1"/>
</dbReference>
<dbReference type="PANTHER" id="PTHR30443">
    <property type="entry name" value="INNER MEMBRANE PROTEIN"/>
    <property type="match status" value="1"/>
</dbReference>
<dbReference type="EMBL" id="LS483470">
    <property type="protein sequence ID" value="SQI40887.1"/>
    <property type="molecule type" value="Genomic_DNA"/>
</dbReference>
<dbReference type="InterPro" id="IPR012549">
    <property type="entry name" value="EptA-like_N"/>
</dbReference>
<evidence type="ECO:0000256" key="6">
    <source>
        <dbReference type="ARBA" id="ARBA00022989"/>
    </source>
</evidence>
<evidence type="ECO:0000256" key="10">
    <source>
        <dbReference type="ARBA" id="ARBA00082127"/>
    </source>
</evidence>
<dbReference type="GO" id="GO:0016776">
    <property type="term" value="F:phosphotransferase activity, phosphate group as acceptor"/>
    <property type="evidence" value="ECO:0007669"/>
    <property type="project" value="TreeGrafter"/>
</dbReference>
<evidence type="ECO:0000256" key="11">
    <source>
        <dbReference type="SAM" id="Phobius"/>
    </source>
</evidence>
<feature type="domain" description="Phosphoethanolamine transferase N-terminal" evidence="13">
    <location>
        <begin position="56"/>
        <end position="204"/>
    </location>
</feature>
<evidence type="ECO:0000256" key="2">
    <source>
        <dbReference type="ARBA" id="ARBA00022475"/>
    </source>
</evidence>
<dbReference type="InterPro" id="IPR017850">
    <property type="entry name" value="Alkaline_phosphatase_core_sf"/>
</dbReference>
<dbReference type="Pfam" id="PF08019">
    <property type="entry name" value="EptA_B_N"/>
    <property type="match status" value="1"/>
</dbReference>
<evidence type="ECO:0000259" key="12">
    <source>
        <dbReference type="Pfam" id="PF00884"/>
    </source>
</evidence>
<evidence type="ECO:0000256" key="5">
    <source>
        <dbReference type="ARBA" id="ARBA00022692"/>
    </source>
</evidence>
<proteinExistence type="inferred from homology"/>
<evidence type="ECO:0000259" key="13">
    <source>
        <dbReference type="Pfam" id="PF08019"/>
    </source>
</evidence>
<keyword evidence="2" id="KW-1003">Cell membrane</keyword>
<accession>A0A2X4ULX5</accession>
<keyword evidence="15" id="KW-1185">Reference proteome</keyword>
<feature type="transmembrane region" description="Helical" evidence="11">
    <location>
        <begin position="76"/>
        <end position="98"/>
    </location>
</feature>
<dbReference type="InterPro" id="IPR040423">
    <property type="entry name" value="PEA_transferase"/>
</dbReference>
<dbReference type="RefSeq" id="WP_111740311.1">
    <property type="nucleotide sequence ID" value="NZ_LR698987.1"/>
</dbReference>
<evidence type="ECO:0000256" key="3">
    <source>
        <dbReference type="ARBA" id="ARBA00022519"/>
    </source>
</evidence>
<evidence type="ECO:0000313" key="15">
    <source>
        <dbReference type="Proteomes" id="UP000249005"/>
    </source>
</evidence>
<keyword evidence="5 11" id="KW-0812">Transmembrane</keyword>
<dbReference type="GO" id="GO:0009244">
    <property type="term" value="P:lipopolysaccharide core region biosynthetic process"/>
    <property type="evidence" value="ECO:0007669"/>
    <property type="project" value="TreeGrafter"/>
</dbReference>
<dbReference type="GO" id="GO:0005886">
    <property type="term" value="C:plasma membrane"/>
    <property type="evidence" value="ECO:0007669"/>
    <property type="project" value="UniProtKB-SubCell"/>
</dbReference>
<dbReference type="KEGG" id="lri:NCTC12151_01782"/>
<evidence type="ECO:0000256" key="4">
    <source>
        <dbReference type="ARBA" id="ARBA00022679"/>
    </source>
</evidence>
<keyword evidence="3" id="KW-0997">Cell inner membrane</keyword>
<organism evidence="14 15">
    <name type="scientific">Leminorella richardii</name>
    <dbReference type="NCBI Taxonomy" id="158841"/>
    <lineage>
        <taxon>Bacteria</taxon>
        <taxon>Pseudomonadati</taxon>
        <taxon>Pseudomonadota</taxon>
        <taxon>Gammaproteobacteria</taxon>
        <taxon>Enterobacterales</taxon>
        <taxon>Budviciaceae</taxon>
        <taxon>Leminorella</taxon>
    </lineage>
</organism>
<gene>
    <name evidence="14" type="primary">eptA</name>
    <name evidence="14" type="ORF">NCTC12151_01782</name>
</gene>
<dbReference type="PANTHER" id="PTHR30443:SF0">
    <property type="entry name" value="PHOSPHOETHANOLAMINE TRANSFERASE EPTA"/>
    <property type="match status" value="1"/>
</dbReference>
<feature type="transmembrane region" description="Helical" evidence="11">
    <location>
        <begin position="152"/>
        <end position="174"/>
    </location>
</feature>
<reference evidence="14 15" key="1">
    <citation type="submission" date="2018-06" db="EMBL/GenBank/DDBJ databases">
        <authorList>
            <consortium name="Pathogen Informatics"/>
            <person name="Doyle S."/>
        </authorList>
    </citation>
    <scope>NUCLEOTIDE SEQUENCE [LARGE SCALE GENOMIC DNA]</scope>
    <source>
        <strain evidence="14 15">NCTC12151</strain>
    </source>
</reference>
<dbReference type="InterPro" id="IPR058130">
    <property type="entry name" value="PEA_transf_C"/>
</dbReference>
<dbReference type="OrthoDB" id="9786870at2"/>
<name>A0A2X4ULX5_9GAMM</name>
<feature type="domain" description="Sulfatase N-terminal" evidence="12">
    <location>
        <begin position="236"/>
        <end position="526"/>
    </location>
</feature>
<dbReference type="NCBIfam" id="NF008619">
    <property type="entry name" value="PRK11598.1"/>
    <property type="match status" value="1"/>
</dbReference>
<dbReference type="SUPFAM" id="SSF53649">
    <property type="entry name" value="Alkaline phosphatase-like"/>
    <property type="match status" value="1"/>
</dbReference>
<dbReference type="NCBIfam" id="NF028537">
    <property type="entry name" value="P_eth_NH2_trans"/>
    <property type="match status" value="1"/>
</dbReference>